<proteinExistence type="predicted"/>
<feature type="coiled-coil region" evidence="1">
    <location>
        <begin position="321"/>
        <end position="355"/>
    </location>
</feature>
<organism evidence="3 4">
    <name type="scientific">Pseudonocardia eucalypti</name>
    <dbReference type="NCBI Taxonomy" id="648755"/>
    <lineage>
        <taxon>Bacteria</taxon>
        <taxon>Bacillati</taxon>
        <taxon>Actinomycetota</taxon>
        <taxon>Actinomycetes</taxon>
        <taxon>Pseudonocardiales</taxon>
        <taxon>Pseudonocardiaceae</taxon>
        <taxon>Pseudonocardia</taxon>
    </lineage>
</organism>
<evidence type="ECO:0000256" key="1">
    <source>
        <dbReference type="SAM" id="Coils"/>
    </source>
</evidence>
<sequence length="377" mass="41864">MSERAFEQLDLWLGAKGYDCDSLLPGMVSRLTTGVDGLMLTRDDEYGRWTRVRVRERRSWSCWVTDLTIGVSHEGPAWVWLDVDAPEGTQASAGNRLRRPWTSVPRLARGLVEVVDAHDGCARLRPSPVHVTPEQLPRLLDSIADPGRRGLVLVAGSDERLELPLWADHIATLARETVSLAATYVLDPEATRRMSQRVEQRCAIAPWTLCAFQPGARAGDLFAGRPRIVSFEDLSSDHGARRVARRLGWWARSATEHGTLPAAATRAAQLLDQDTHQILGRGLALGDRRRWPAPRRPHDAHAKVPRPRSPGDVPLGWPQPDVDLAERLASLSQQVQRLTAEGEALRERLEDEQLAHAETFNERGPVLAATSLISANR</sequence>
<evidence type="ECO:0000313" key="4">
    <source>
        <dbReference type="Proteomes" id="UP001428817"/>
    </source>
</evidence>
<dbReference type="EMBL" id="BAABJP010000015">
    <property type="protein sequence ID" value="GAA5156524.1"/>
    <property type="molecule type" value="Genomic_DNA"/>
</dbReference>
<gene>
    <name evidence="3" type="ORF">GCM10023321_32360</name>
</gene>
<evidence type="ECO:0000313" key="3">
    <source>
        <dbReference type="EMBL" id="GAA5156524.1"/>
    </source>
</evidence>
<feature type="region of interest" description="Disordered" evidence="2">
    <location>
        <begin position="289"/>
        <end position="314"/>
    </location>
</feature>
<dbReference type="RefSeq" id="WP_185059718.1">
    <property type="nucleotide sequence ID" value="NZ_BAABJP010000015.1"/>
</dbReference>
<comment type="caution">
    <text evidence="3">The sequence shown here is derived from an EMBL/GenBank/DDBJ whole genome shotgun (WGS) entry which is preliminary data.</text>
</comment>
<keyword evidence="4" id="KW-1185">Reference proteome</keyword>
<reference evidence="4" key="1">
    <citation type="journal article" date="2019" name="Int. J. Syst. Evol. Microbiol.">
        <title>The Global Catalogue of Microorganisms (GCM) 10K type strain sequencing project: providing services to taxonomists for standard genome sequencing and annotation.</title>
        <authorList>
            <consortium name="The Broad Institute Genomics Platform"/>
            <consortium name="The Broad Institute Genome Sequencing Center for Infectious Disease"/>
            <person name="Wu L."/>
            <person name="Ma J."/>
        </authorList>
    </citation>
    <scope>NUCLEOTIDE SEQUENCE [LARGE SCALE GENOMIC DNA]</scope>
    <source>
        <strain evidence="4">JCM 18303</strain>
    </source>
</reference>
<feature type="compositionally biased region" description="Basic and acidic residues" evidence="2">
    <location>
        <begin position="289"/>
        <end position="302"/>
    </location>
</feature>
<protein>
    <submittedName>
        <fullName evidence="3">Uncharacterized protein</fullName>
    </submittedName>
</protein>
<dbReference type="Proteomes" id="UP001428817">
    <property type="component" value="Unassembled WGS sequence"/>
</dbReference>
<evidence type="ECO:0000256" key="2">
    <source>
        <dbReference type="SAM" id="MobiDB-lite"/>
    </source>
</evidence>
<keyword evidence="1" id="KW-0175">Coiled coil</keyword>
<name>A0ABP9Q9F2_9PSEU</name>
<accession>A0ABP9Q9F2</accession>